<feature type="region of interest" description="Disordered" evidence="1">
    <location>
        <begin position="162"/>
        <end position="183"/>
    </location>
</feature>
<evidence type="ECO:0000256" key="1">
    <source>
        <dbReference type="SAM" id="MobiDB-lite"/>
    </source>
</evidence>
<feature type="compositionally biased region" description="Low complexity" evidence="1">
    <location>
        <begin position="163"/>
        <end position="172"/>
    </location>
</feature>
<name>A0A2H9T7R8_9ZZZZ</name>
<comment type="caution">
    <text evidence="2">The sequence shown here is derived from an EMBL/GenBank/DDBJ whole genome shotgun (WGS) entry which is preliminary data.</text>
</comment>
<organism evidence="2">
    <name type="scientific">invertebrate metagenome</name>
    <dbReference type="NCBI Taxonomy" id="1711999"/>
    <lineage>
        <taxon>unclassified sequences</taxon>
        <taxon>metagenomes</taxon>
        <taxon>organismal metagenomes</taxon>
    </lineage>
</organism>
<accession>A0A2H9T7R8</accession>
<proteinExistence type="predicted"/>
<feature type="region of interest" description="Disordered" evidence="1">
    <location>
        <begin position="1"/>
        <end position="24"/>
    </location>
</feature>
<feature type="compositionally biased region" description="Low complexity" evidence="1">
    <location>
        <begin position="1"/>
        <end position="23"/>
    </location>
</feature>
<sequence>MSGSIAGGSSKSSTKSSSRVSTSEELEAYFSKINQLSGGRLQQMATQGTPTTQYNQLTPEELKRIGGAGETRRNVIYSNLSNTMDRVSKDPSMTYAQKQRSNQLANEAATNQLDAINKETEAALTGLSSQERMRDYQARLANAGLTRQDLALLSQIYFGGKGQYSQSKSKSSAWNAQFSGGVK</sequence>
<reference evidence="2" key="1">
    <citation type="journal article" date="2017" name="Appl. Environ. Microbiol.">
        <title>Molecular characterization of an Endozoicomonas-like organism causing infection in king scallop Pecten maximus L.</title>
        <authorList>
            <person name="Cano I."/>
            <person name="van Aerle R."/>
            <person name="Ross S."/>
            <person name="Verner-Jeffreys D.W."/>
            <person name="Paley R.K."/>
            <person name="Rimmer G."/>
            <person name="Ryder D."/>
            <person name="Hooper P."/>
            <person name="Stone D."/>
            <person name="Feist S.W."/>
        </authorList>
    </citation>
    <scope>NUCLEOTIDE SEQUENCE</scope>
</reference>
<dbReference type="AlphaFoldDB" id="A0A2H9T7R8"/>
<evidence type="ECO:0000313" key="2">
    <source>
        <dbReference type="EMBL" id="PJE79285.1"/>
    </source>
</evidence>
<gene>
    <name evidence="2" type="ORF">CI610_01750</name>
</gene>
<feature type="compositionally biased region" description="Polar residues" evidence="1">
    <location>
        <begin position="173"/>
        <end position="183"/>
    </location>
</feature>
<dbReference type="EMBL" id="NSIT01000080">
    <property type="protein sequence ID" value="PJE79285.1"/>
    <property type="molecule type" value="Genomic_DNA"/>
</dbReference>
<protein>
    <submittedName>
        <fullName evidence="2">Uncharacterized protein</fullName>
    </submittedName>
</protein>